<evidence type="ECO:0000259" key="6">
    <source>
        <dbReference type="Pfam" id="PF01509"/>
    </source>
</evidence>
<evidence type="ECO:0000256" key="3">
    <source>
        <dbReference type="ARBA" id="ARBA00022694"/>
    </source>
</evidence>
<dbReference type="PANTHER" id="PTHR13767">
    <property type="entry name" value="TRNA-PSEUDOURIDINE SYNTHASE"/>
    <property type="match status" value="1"/>
</dbReference>
<keyword evidence="4 5" id="KW-0413">Isomerase</keyword>
<dbReference type="GO" id="GO:0160148">
    <property type="term" value="F:tRNA pseudouridine(55) synthase activity"/>
    <property type="evidence" value="ECO:0007669"/>
    <property type="project" value="UniProtKB-EC"/>
</dbReference>
<evidence type="ECO:0000256" key="2">
    <source>
        <dbReference type="ARBA" id="ARBA00005642"/>
    </source>
</evidence>
<comment type="function">
    <text evidence="5">Responsible for synthesis of pseudouridine from uracil-55 in the psi GC loop of transfer RNAs.</text>
</comment>
<dbReference type="NCBIfam" id="TIGR00431">
    <property type="entry name" value="TruB"/>
    <property type="match status" value="1"/>
</dbReference>
<evidence type="ECO:0000259" key="7">
    <source>
        <dbReference type="Pfam" id="PF16198"/>
    </source>
</evidence>
<name>A0A229P1P9_9BACL</name>
<dbReference type="GO" id="GO:0031119">
    <property type="term" value="P:tRNA pseudouridine synthesis"/>
    <property type="evidence" value="ECO:0007669"/>
    <property type="project" value="UniProtKB-UniRule"/>
</dbReference>
<feature type="domain" description="Pseudouridine synthase II N-terminal" evidence="6">
    <location>
        <begin position="23"/>
        <end position="175"/>
    </location>
</feature>
<feature type="active site" description="Nucleophile" evidence="5">
    <location>
        <position position="38"/>
    </location>
</feature>
<proteinExistence type="inferred from homology"/>
<dbReference type="InterPro" id="IPR002501">
    <property type="entry name" value="PsdUridine_synth_N"/>
</dbReference>
<accession>A0A229P1P9</accession>
<keyword evidence="9" id="KW-1185">Reference proteome</keyword>
<sequence length="305" mass="33926">MNGILPVWKPAGWTSHDVVAKCRRLLRTKRIGHAGTLDPMVTGVLPLCIGPATRVVEYLQEFPKEYEAVLQFGVSTDTQDLTGEVLEQVDEVHLSESNIREALLSFLGTIVQLPPMYSAVKVDGKRLYELAREGKTVERKPRQAFIHELEVIDLDLNRPHPQVRFRVLCSKGTYIRTLCVDIGEKLGVPAAMAELKRTSSGGFRQEDCVTLEELEQLQQHGEAVLRLLPADRALAHLPMTTAAIPAMRQALQGRHIPSAWLDTPPPSDGLLRLYSHEGLFAGLFEVEADSGMVKPVKVFARPEEL</sequence>
<dbReference type="AlphaFoldDB" id="A0A229P1P9"/>
<dbReference type="GO" id="GO:1990481">
    <property type="term" value="P:mRNA pseudouridine synthesis"/>
    <property type="evidence" value="ECO:0007669"/>
    <property type="project" value="TreeGrafter"/>
</dbReference>
<organism evidence="8 9">
    <name type="scientific">Paenibacillus herberti</name>
    <dbReference type="NCBI Taxonomy" id="1619309"/>
    <lineage>
        <taxon>Bacteria</taxon>
        <taxon>Bacillati</taxon>
        <taxon>Bacillota</taxon>
        <taxon>Bacilli</taxon>
        <taxon>Bacillales</taxon>
        <taxon>Paenibacillaceae</taxon>
        <taxon>Paenibacillus</taxon>
    </lineage>
</organism>
<evidence type="ECO:0000256" key="5">
    <source>
        <dbReference type="HAMAP-Rule" id="MF_01080"/>
    </source>
</evidence>
<dbReference type="SUPFAM" id="SSF55120">
    <property type="entry name" value="Pseudouridine synthase"/>
    <property type="match status" value="1"/>
</dbReference>
<dbReference type="Gene3D" id="3.30.2350.10">
    <property type="entry name" value="Pseudouridine synthase"/>
    <property type="match status" value="1"/>
</dbReference>
<dbReference type="GO" id="GO:0003723">
    <property type="term" value="F:RNA binding"/>
    <property type="evidence" value="ECO:0007669"/>
    <property type="project" value="InterPro"/>
</dbReference>
<protein>
    <recommendedName>
        <fullName evidence="5">tRNA pseudouridine synthase B</fullName>
        <ecNumber evidence="5">5.4.99.25</ecNumber>
    </recommendedName>
    <alternativeName>
        <fullName evidence="5">tRNA pseudouridine(55) synthase</fullName>
        <shortName evidence="5">Psi55 synthase</shortName>
    </alternativeName>
    <alternativeName>
        <fullName evidence="5">tRNA pseudouridylate synthase</fullName>
    </alternativeName>
    <alternativeName>
        <fullName evidence="5">tRNA-uridine isomerase</fullName>
    </alternativeName>
</protein>
<comment type="catalytic activity">
    <reaction evidence="1 5">
        <text>uridine(55) in tRNA = pseudouridine(55) in tRNA</text>
        <dbReference type="Rhea" id="RHEA:42532"/>
        <dbReference type="Rhea" id="RHEA-COMP:10101"/>
        <dbReference type="Rhea" id="RHEA-COMP:10102"/>
        <dbReference type="ChEBI" id="CHEBI:65314"/>
        <dbReference type="ChEBI" id="CHEBI:65315"/>
        <dbReference type="EC" id="5.4.99.25"/>
    </reaction>
</comment>
<dbReference type="OrthoDB" id="9802309at2"/>
<dbReference type="InterPro" id="IPR032819">
    <property type="entry name" value="TruB_C"/>
</dbReference>
<feature type="domain" description="tRNA pseudouridylate synthase B C-terminal" evidence="7">
    <location>
        <begin position="176"/>
        <end position="234"/>
    </location>
</feature>
<reference evidence="8 9" key="1">
    <citation type="submission" date="2017-07" db="EMBL/GenBank/DDBJ databases">
        <title>Paenibacillus herberti R33 genome sequencing and assembly.</title>
        <authorList>
            <person name="Su W."/>
        </authorList>
    </citation>
    <scope>NUCLEOTIDE SEQUENCE [LARGE SCALE GENOMIC DNA]</scope>
    <source>
        <strain evidence="8 9">R33</strain>
    </source>
</reference>
<dbReference type="CDD" id="cd02573">
    <property type="entry name" value="PseudoU_synth_EcTruB"/>
    <property type="match status" value="1"/>
</dbReference>
<evidence type="ECO:0000256" key="4">
    <source>
        <dbReference type="ARBA" id="ARBA00023235"/>
    </source>
</evidence>
<dbReference type="FunFam" id="3.30.2350.10:FF:000011">
    <property type="entry name" value="tRNA pseudouridine synthase B"/>
    <property type="match status" value="1"/>
</dbReference>
<comment type="similarity">
    <text evidence="2 5">Belongs to the pseudouridine synthase TruB family. Type 1 subfamily.</text>
</comment>
<dbReference type="EC" id="5.4.99.25" evidence="5"/>
<evidence type="ECO:0000313" key="9">
    <source>
        <dbReference type="Proteomes" id="UP000215145"/>
    </source>
</evidence>
<keyword evidence="3 5" id="KW-0819">tRNA processing</keyword>
<dbReference type="RefSeq" id="WP_089523115.1">
    <property type="nucleotide sequence ID" value="NZ_NMUQ01000001.1"/>
</dbReference>
<dbReference type="Pfam" id="PF16198">
    <property type="entry name" value="TruB_C_2"/>
    <property type="match status" value="1"/>
</dbReference>
<evidence type="ECO:0000256" key="1">
    <source>
        <dbReference type="ARBA" id="ARBA00000385"/>
    </source>
</evidence>
<dbReference type="Proteomes" id="UP000215145">
    <property type="component" value="Unassembled WGS sequence"/>
</dbReference>
<dbReference type="InterPro" id="IPR020103">
    <property type="entry name" value="PsdUridine_synth_cat_dom_sf"/>
</dbReference>
<dbReference type="PANTHER" id="PTHR13767:SF2">
    <property type="entry name" value="PSEUDOURIDYLATE SYNTHASE TRUB1"/>
    <property type="match status" value="1"/>
</dbReference>
<dbReference type="EMBL" id="NMUQ01000001">
    <property type="protein sequence ID" value="OXM16030.1"/>
    <property type="molecule type" value="Genomic_DNA"/>
</dbReference>
<evidence type="ECO:0000313" key="8">
    <source>
        <dbReference type="EMBL" id="OXM16030.1"/>
    </source>
</evidence>
<gene>
    <name evidence="5 8" type="primary">truB</name>
    <name evidence="8" type="ORF">CGZ75_04815</name>
</gene>
<dbReference type="HAMAP" id="MF_01080">
    <property type="entry name" value="TruB_bact"/>
    <property type="match status" value="1"/>
</dbReference>
<comment type="caution">
    <text evidence="8">The sequence shown here is derived from an EMBL/GenBank/DDBJ whole genome shotgun (WGS) entry which is preliminary data.</text>
</comment>
<dbReference type="Pfam" id="PF01509">
    <property type="entry name" value="TruB_N"/>
    <property type="match status" value="1"/>
</dbReference>
<dbReference type="InterPro" id="IPR014780">
    <property type="entry name" value="tRNA_psdUridine_synth_TruB"/>
</dbReference>